<keyword evidence="2" id="KW-1185">Reference proteome</keyword>
<proteinExistence type="predicted"/>
<sequence>MPRAIHAENTTRLPVTRAHLTLGLEIEGLLNVSRTSGTMSEKAEYNPNKGFSFGIPKLKYELDQIFGAAANVSSATAEVVTAPFAVTGIGLKELLQIVREAYTKAPSQMTFTPSADFGGSSCQGRISKVSTHGSCQANMTIRAETLFQADAKKAKAIWSQLTTDEELPKILPLVAAANTLVNTVAEDNTAPLHAYWNSRVRLKLWFFQWLSFLSFEVAAELDKLPGLAKDFHGCTIKGAMDPRSNGVPYLAATTLCGLYTASTGAVAAPLDTVYDTAITAIATSIGATEEAVRDHWTDDAVYELTRPEPPATERPLKSSIVNNKIAPILEMRHRNAPVNAAMSTAIHESILSANKISTQAAEVLKVLKPLI</sequence>
<accession>A0ABU5HER8</accession>
<organism evidence="1 2">
    <name type="scientific">Hyalangium rubrum</name>
    <dbReference type="NCBI Taxonomy" id="3103134"/>
    <lineage>
        <taxon>Bacteria</taxon>
        <taxon>Pseudomonadati</taxon>
        <taxon>Myxococcota</taxon>
        <taxon>Myxococcia</taxon>
        <taxon>Myxococcales</taxon>
        <taxon>Cystobacterineae</taxon>
        <taxon>Archangiaceae</taxon>
        <taxon>Hyalangium</taxon>
    </lineage>
</organism>
<gene>
    <name evidence="1" type="ORF">SYV04_36590</name>
</gene>
<dbReference type="RefSeq" id="WP_321550679.1">
    <property type="nucleotide sequence ID" value="NZ_JAXIVS010000017.1"/>
</dbReference>
<dbReference type="Proteomes" id="UP001291309">
    <property type="component" value="Unassembled WGS sequence"/>
</dbReference>
<evidence type="ECO:0000313" key="2">
    <source>
        <dbReference type="Proteomes" id="UP001291309"/>
    </source>
</evidence>
<reference evidence="1 2" key="1">
    <citation type="submission" date="2023-12" db="EMBL/GenBank/DDBJ databases">
        <title>the genome sequence of Hyalangium sp. s54d21.</title>
        <authorList>
            <person name="Zhang X."/>
        </authorList>
    </citation>
    <scope>NUCLEOTIDE SEQUENCE [LARGE SCALE GENOMIC DNA]</scope>
    <source>
        <strain evidence="2">s54d21</strain>
    </source>
</reference>
<name>A0ABU5HER8_9BACT</name>
<protein>
    <submittedName>
        <fullName evidence="1">Uncharacterized protein</fullName>
    </submittedName>
</protein>
<comment type="caution">
    <text evidence="1">The sequence shown here is derived from an EMBL/GenBank/DDBJ whole genome shotgun (WGS) entry which is preliminary data.</text>
</comment>
<dbReference type="EMBL" id="JAXIVS010000017">
    <property type="protein sequence ID" value="MDY7231964.1"/>
    <property type="molecule type" value="Genomic_DNA"/>
</dbReference>
<evidence type="ECO:0000313" key="1">
    <source>
        <dbReference type="EMBL" id="MDY7231964.1"/>
    </source>
</evidence>